<comment type="subcellular location">
    <subcellularLocation>
        <location evidence="6">Cytoplasm</location>
    </subcellularLocation>
</comment>
<dbReference type="OrthoDB" id="9785995at2"/>
<dbReference type="InterPro" id="IPR004498">
    <property type="entry name" value="Ribosomal_PrmA_MeTrfase"/>
</dbReference>
<evidence type="ECO:0000256" key="2">
    <source>
        <dbReference type="ARBA" id="ARBA00022490"/>
    </source>
</evidence>
<evidence type="ECO:0000256" key="6">
    <source>
        <dbReference type="HAMAP-Rule" id="MF_00735"/>
    </source>
</evidence>
<proteinExistence type="inferred from homology"/>
<evidence type="ECO:0000256" key="5">
    <source>
        <dbReference type="ARBA" id="ARBA00022691"/>
    </source>
</evidence>
<gene>
    <name evidence="6" type="primary">prmA</name>
    <name evidence="7" type="ORF">EHF33_00095</name>
</gene>
<organism evidence="7 8">
    <name type="scientific">Deinococcus psychrotolerans</name>
    <dbReference type="NCBI Taxonomy" id="2489213"/>
    <lineage>
        <taxon>Bacteria</taxon>
        <taxon>Thermotogati</taxon>
        <taxon>Deinococcota</taxon>
        <taxon>Deinococci</taxon>
        <taxon>Deinococcales</taxon>
        <taxon>Deinococcaceae</taxon>
        <taxon>Deinococcus</taxon>
    </lineage>
</organism>
<dbReference type="GO" id="GO:0005840">
    <property type="term" value="C:ribosome"/>
    <property type="evidence" value="ECO:0007669"/>
    <property type="project" value="UniProtKB-KW"/>
</dbReference>
<dbReference type="PANTHER" id="PTHR43648:SF1">
    <property type="entry name" value="ELECTRON TRANSFER FLAVOPROTEIN BETA SUBUNIT LYSINE METHYLTRANSFERASE"/>
    <property type="match status" value="1"/>
</dbReference>
<dbReference type="EMBL" id="CP034183">
    <property type="protein sequence ID" value="AZI41344.1"/>
    <property type="molecule type" value="Genomic_DNA"/>
</dbReference>
<evidence type="ECO:0000256" key="1">
    <source>
        <dbReference type="ARBA" id="ARBA00009741"/>
    </source>
</evidence>
<reference evidence="7 8" key="1">
    <citation type="submission" date="2018-11" db="EMBL/GenBank/DDBJ databases">
        <title>Deinococcus shelandsis sp. nov., isolated from South Shetland Islands soil of Antarctica.</title>
        <authorList>
            <person name="Tian J."/>
        </authorList>
    </citation>
    <scope>NUCLEOTIDE SEQUENCE [LARGE SCALE GENOMIC DNA]</scope>
    <source>
        <strain evidence="7 8">S14-83T</strain>
    </source>
</reference>
<dbReference type="RefSeq" id="WP_124867058.1">
    <property type="nucleotide sequence ID" value="NZ_CP034183.1"/>
</dbReference>
<dbReference type="PIRSF" id="PIRSF000401">
    <property type="entry name" value="RPL11_MTase"/>
    <property type="match status" value="1"/>
</dbReference>
<keyword evidence="7" id="KW-0689">Ribosomal protein</keyword>
<dbReference type="EC" id="2.1.1.-" evidence="6"/>
<dbReference type="GO" id="GO:0032259">
    <property type="term" value="P:methylation"/>
    <property type="evidence" value="ECO:0007669"/>
    <property type="project" value="UniProtKB-KW"/>
</dbReference>
<evidence type="ECO:0000313" key="7">
    <source>
        <dbReference type="EMBL" id="AZI41344.1"/>
    </source>
</evidence>
<comment type="function">
    <text evidence="6">Methylates ribosomal protein L11.</text>
</comment>
<feature type="binding site" evidence="6">
    <location>
        <position position="109"/>
    </location>
    <ligand>
        <name>S-adenosyl-L-methionine</name>
        <dbReference type="ChEBI" id="CHEBI:59789"/>
    </ligand>
</feature>
<comment type="similarity">
    <text evidence="1 6">Belongs to the methyltransferase superfamily. PrmA family.</text>
</comment>
<evidence type="ECO:0000256" key="3">
    <source>
        <dbReference type="ARBA" id="ARBA00022603"/>
    </source>
</evidence>
<accession>A0A3G8YFN8</accession>
<dbReference type="Pfam" id="PF06325">
    <property type="entry name" value="PrmA"/>
    <property type="match status" value="1"/>
</dbReference>
<keyword evidence="8" id="KW-1185">Reference proteome</keyword>
<protein>
    <recommendedName>
        <fullName evidence="6">Ribosomal protein L11 methyltransferase</fullName>
        <shortName evidence="6">L11 Mtase</shortName>
        <ecNumber evidence="6">2.1.1.-</ecNumber>
    </recommendedName>
</protein>
<keyword evidence="3 6" id="KW-0489">Methyltransferase</keyword>
<dbReference type="KEGG" id="dph:EHF33_00095"/>
<evidence type="ECO:0000256" key="4">
    <source>
        <dbReference type="ARBA" id="ARBA00022679"/>
    </source>
</evidence>
<feature type="binding site" evidence="6">
    <location>
        <position position="130"/>
    </location>
    <ligand>
        <name>S-adenosyl-L-methionine</name>
        <dbReference type="ChEBI" id="CHEBI:59789"/>
    </ligand>
</feature>
<dbReference type="Proteomes" id="UP000276417">
    <property type="component" value="Chromosome 1"/>
</dbReference>
<feature type="binding site" evidence="6">
    <location>
        <position position="208"/>
    </location>
    <ligand>
        <name>S-adenosyl-L-methionine</name>
        <dbReference type="ChEBI" id="CHEBI:59789"/>
    </ligand>
</feature>
<keyword evidence="7" id="KW-0687">Ribonucleoprotein</keyword>
<name>A0A3G8YFN8_9DEIO</name>
<dbReference type="Gene3D" id="3.40.50.150">
    <property type="entry name" value="Vaccinia Virus protein VP39"/>
    <property type="match status" value="1"/>
</dbReference>
<dbReference type="InterPro" id="IPR050078">
    <property type="entry name" value="Ribosomal_L11_MeTrfase_PrmA"/>
</dbReference>
<dbReference type="SUPFAM" id="SSF53335">
    <property type="entry name" value="S-adenosyl-L-methionine-dependent methyltransferases"/>
    <property type="match status" value="1"/>
</dbReference>
<dbReference type="Gene3D" id="3.30.70.1170">
    <property type="entry name" value="Sun protein, domain 3"/>
    <property type="match status" value="1"/>
</dbReference>
<dbReference type="NCBIfam" id="NF001790">
    <property type="entry name" value="PRK00517.3-3"/>
    <property type="match status" value="1"/>
</dbReference>
<keyword evidence="4 6" id="KW-0808">Transferase</keyword>
<sequence>MLVYILPGTLESREVDLDALWEAGATGLEERGGHLRAYFDAEVPLALNGEWTNEPDQDWQADWKKGLTPVTAGRFTIAPSWLAHEVPPGQIPLLIDPGMAFGTGHHATTRLAVEAIGQLDLTGRTVLDVGTGSGVLALAAALGGAAEVLGLDIDPITIPAAYENAELNGLSVKNGVVQIKGGTLRFEEGSLDLDLLDDKPIYTLLVANLFAELHDLLAGAYRAALQPGSPLILTGILEDRLPMVRAALEREAFSDIAEILDGEWALVTALSS</sequence>
<dbReference type="PANTHER" id="PTHR43648">
    <property type="entry name" value="ELECTRON TRANSFER FLAVOPROTEIN BETA SUBUNIT LYSINE METHYLTRANSFERASE"/>
    <property type="match status" value="1"/>
</dbReference>
<dbReference type="GO" id="GO:0016279">
    <property type="term" value="F:protein-lysine N-methyltransferase activity"/>
    <property type="evidence" value="ECO:0007669"/>
    <property type="project" value="RHEA"/>
</dbReference>
<comment type="catalytic activity">
    <reaction evidence="6">
        <text>L-lysyl-[protein] + 3 S-adenosyl-L-methionine = N(6),N(6),N(6)-trimethyl-L-lysyl-[protein] + 3 S-adenosyl-L-homocysteine + 3 H(+)</text>
        <dbReference type="Rhea" id="RHEA:54192"/>
        <dbReference type="Rhea" id="RHEA-COMP:9752"/>
        <dbReference type="Rhea" id="RHEA-COMP:13826"/>
        <dbReference type="ChEBI" id="CHEBI:15378"/>
        <dbReference type="ChEBI" id="CHEBI:29969"/>
        <dbReference type="ChEBI" id="CHEBI:57856"/>
        <dbReference type="ChEBI" id="CHEBI:59789"/>
        <dbReference type="ChEBI" id="CHEBI:61961"/>
    </reaction>
</comment>
<feature type="binding site" evidence="6">
    <location>
        <position position="152"/>
    </location>
    <ligand>
        <name>S-adenosyl-L-methionine</name>
        <dbReference type="ChEBI" id="CHEBI:59789"/>
    </ligand>
</feature>
<evidence type="ECO:0000313" key="8">
    <source>
        <dbReference type="Proteomes" id="UP000276417"/>
    </source>
</evidence>
<dbReference type="HAMAP" id="MF_00735">
    <property type="entry name" value="Methyltr_PrmA"/>
    <property type="match status" value="1"/>
</dbReference>
<keyword evidence="5 6" id="KW-0949">S-adenosyl-L-methionine</keyword>
<dbReference type="GO" id="GO:0005737">
    <property type="term" value="C:cytoplasm"/>
    <property type="evidence" value="ECO:0007669"/>
    <property type="project" value="UniProtKB-SubCell"/>
</dbReference>
<keyword evidence="2 6" id="KW-0963">Cytoplasm</keyword>
<dbReference type="AlphaFoldDB" id="A0A3G8YFN8"/>
<dbReference type="InterPro" id="IPR029063">
    <property type="entry name" value="SAM-dependent_MTases_sf"/>
</dbReference>